<dbReference type="EMBL" id="JALDAX010000001">
    <property type="protein sequence ID" value="MCI3238204.1"/>
    <property type="molecule type" value="Genomic_DNA"/>
</dbReference>
<evidence type="ECO:0000313" key="2">
    <source>
        <dbReference type="Proteomes" id="UP001165270"/>
    </source>
</evidence>
<evidence type="ECO:0000313" key="1">
    <source>
        <dbReference type="EMBL" id="MCI3238204.1"/>
    </source>
</evidence>
<proteinExistence type="predicted"/>
<comment type="caution">
    <text evidence="1">The sequence shown here is derived from an EMBL/GenBank/DDBJ whole genome shotgun (WGS) entry which is preliminary data.</text>
</comment>
<dbReference type="Gene3D" id="2.30.130.30">
    <property type="entry name" value="Hypothetical protein"/>
    <property type="match status" value="1"/>
</dbReference>
<dbReference type="Proteomes" id="UP001165270">
    <property type="component" value="Unassembled WGS sequence"/>
</dbReference>
<sequence length="144" mass="15447">MTIRRHEVLARALTVRQPWAALIAAGLKPVENRSWALPAAFAGPLLIHAGTKDDRDGWAVPGVREALEGWPIRYGAIVAVVDRVTCHLGEGCCADRWGEHGAWHWVLEGITALPEPISATGRLGLWRPEPEAVVAALAAPQSAG</sequence>
<keyword evidence="2" id="KW-1185">Reference proteome</keyword>
<dbReference type="SUPFAM" id="SSF88697">
    <property type="entry name" value="PUA domain-like"/>
    <property type="match status" value="1"/>
</dbReference>
<dbReference type="InterPro" id="IPR015947">
    <property type="entry name" value="PUA-like_sf"/>
</dbReference>
<name>A0ABS9X811_9ACTN</name>
<organism evidence="1 2">
    <name type="scientific">Streptomyces spinosisporus</name>
    <dbReference type="NCBI Taxonomy" id="2927582"/>
    <lineage>
        <taxon>Bacteria</taxon>
        <taxon>Bacillati</taxon>
        <taxon>Actinomycetota</taxon>
        <taxon>Actinomycetes</taxon>
        <taxon>Kitasatosporales</taxon>
        <taxon>Streptomycetaceae</taxon>
        <taxon>Streptomyces</taxon>
    </lineage>
</organism>
<gene>
    <name evidence="1" type="ORF">MQN93_00555</name>
</gene>
<dbReference type="RefSeq" id="WP_242707820.1">
    <property type="nucleotide sequence ID" value="NZ_JALDAX010000001.1"/>
</dbReference>
<accession>A0ABS9X811</accession>
<protein>
    <submittedName>
        <fullName evidence="1">ASCH domain-containing protein</fullName>
    </submittedName>
</protein>
<reference evidence="1" key="1">
    <citation type="submission" date="2022-03" db="EMBL/GenBank/DDBJ databases">
        <title>Streptomyces 7R015 and 7R016 isolated from Barleria lupulina in Thailand.</title>
        <authorList>
            <person name="Kanchanasin P."/>
            <person name="Phongsopitanun W."/>
            <person name="Tanasupawat S."/>
        </authorList>
    </citation>
    <scope>NUCLEOTIDE SEQUENCE</scope>
    <source>
        <strain evidence="1">7R016</strain>
    </source>
</reference>